<evidence type="ECO:0000256" key="1">
    <source>
        <dbReference type="PROSITE-ProRule" id="PRU00703"/>
    </source>
</evidence>
<dbReference type="Pfam" id="PF04982">
    <property type="entry name" value="TM_HPP"/>
    <property type="match status" value="1"/>
</dbReference>
<keyword evidence="2" id="KW-0472">Membrane</keyword>
<dbReference type="PROSITE" id="PS51371">
    <property type="entry name" value="CBS"/>
    <property type="match status" value="2"/>
</dbReference>
<feature type="transmembrane region" description="Helical" evidence="2">
    <location>
        <begin position="58"/>
        <end position="80"/>
    </location>
</feature>
<dbReference type="OrthoDB" id="9811720at2"/>
<feature type="transmembrane region" description="Helical" evidence="2">
    <location>
        <begin position="145"/>
        <end position="172"/>
    </location>
</feature>
<evidence type="ECO:0000256" key="2">
    <source>
        <dbReference type="SAM" id="Phobius"/>
    </source>
</evidence>
<proteinExistence type="predicted"/>
<keyword evidence="1" id="KW-0129">CBS domain</keyword>
<gene>
    <name evidence="4" type="ORF">DFR42_10769</name>
</gene>
<dbReference type="Gene3D" id="3.10.580.10">
    <property type="entry name" value="CBS-domain"/>
    <property type="match status" value="1"/>
</dbReference>
<evidence type="ECO:0000313" key="5">
    <source>
        <dbReference type="Proteomes" id="UP000247792"/>
    </source>
</evidence>
<evidence type="ECO:0000313" key="4">
    <source>
        <dbReference type="EMBL" id="PXX41418.1"/>
    </source>
</evidence>
<dbReference type="EMBL" id="QJKB01000007">
    <property type="protein sequence ID" value="PXX41418.1"/>
    <property type="molecule type" value="Genomic_DNA"/>
</dbReference>
<dbReference type="PANTHER" id="PTHR33741">
    <property type="entry name" value="TRANSMEMBRANE PROTEIN DDB_G0269096-RELATED"/>
    <property type="match status" value="1"/>
</dbReference>
<dbReference type="CDD" id="cd04600">
    <property type="entry name" value="CBS_pair_HPP_assoc"/>
    <property type="match status" value="1"/>
</dbReference>
<dbReference type="InterPro" id="IPR007065">
    <property type="entry name" value="HPP"/>
</dbReference>
<dbReference type="Pfam" id="PF00571">
    <property type="entry name" value="CBS"/>
    <property type="match status" value="2"/>
</dbReference>
<dbReference type="InterPro" id="IPR000644">
    <property type="entry name" value="CBS_dom"/>
</dbReference>
<dbReference type="InterPro" id="IPR058581">
    <property type="entry name" value="TM_HPP"/>
</dbReference>
<keyword evidence="2" id="KW-0812">Transmembrane</keyword>
<feature type="transmembrane region" description="Helical" evidence="2">
    <location>
        <begin position="92"/>
        <end position="125"/>
    </location>
</feature>
<protein>
    <submittedName>
        <fullName evidence="4">CBS domain-containing membrane protein</fullName>
    </submittedName>
</protein>
<name>A0A318JC65_9BURK</name>
<evidence type="ECO:0000259" key="3">
    <source>
        <dbReference type="PROSITE" id="PS51371"/>
    </source>
</evidence>
<dbReference type="RefSeq" id="WP_110256652.1">
    <property type="nucleotide sequence ID" value="NZ_QJKB01000007.1"/>
</dbReference>
<dbReference type="PANTHER" id="PTHR33741:SF5">
    <property type="entry name" value="TRANSMEMBRANE PROTEIN DDB_G0269096-RELATED"/>
    <property type="match status" value="1"/>
</dbReference>
<feature type="domain" description="CBS" evidence="3">
    <location>
        <begin position="337"/>
        <end position="395"/>
    </location>
</feature>
<dbReference type="SMART" id="SM00116">
    <property type="entry name" value="CBS"/>
    <property type="match status" value="2"/>
</dbReference>
<reference evidence="4 5" key="1">
    <citation type="submission" date="2018-05" db="EMBL/GenBank/DDBJ databases">
        <title>Genomic Encyclopedia of Type Strains, Phase IV (KMG-IV): sequencing the most valuable type-strain genomes for metagenomic binning, comparative biology and taxonomic classification.</title>
        <authorList>
            <person name="Goeker M."/>
        </authorList>
    </citation>
    <scope>NUCLEOTIDE SEQUENCE [LARGE SCALE GENOMIC DNA]</scope>
    <source>
        <strain evidence="4 5">DSM 19792</strain>
    </source>
</reference>
<comment type="caution">
    <text evidence="4">The sequence shown here is derived from an EMBL/GenBank/DDBJ whole genome shotgun (WGS) entry which is preliminary data.</text>
</comment>
<dbReference type="SUPFAM" id="SSF54631">
    <property type="entry name" value="CBS-domain pair"/>
    <property type="match status" value="1"/>
</dbReference>
<keyword evidence="2" id="KW-1133">Transmembrane helix</keyword>
<organism evidence="4 5">
    <name type="scientific">Undibacterium pigrum</name>
    <dbReference type="NCBI Taxonomy" id="401470"/>
    <lineage>
        <taxon>Bacteria</taxon>
        <taxon>Pseudomonadati</taxon>
        <taxon>Pseudomonadota</taxon>
        <taxon>Betaproteobacteria</taxon>
        <taxon>Burkholderiales</taxon>
        <taxon>Oxalobacteraceae</taxon>
        <taxon>Undibacterium</taxon>
    </lineage>
</organism>
<accession>A0A318JC65</accession>
<feature type="domain" description="CBS" evidence="3">
    <location>
        <begin position="253"/>
        <end position="310"/>
    </location>
</feature>
<dbReference type="AlphaFoldDB" id="A0A318JC65"/>
<keyword evidence="5" id="KW-1185">Reference proteome</keyword>
<dbReference type="InterPro" id="IPR046342">
    <property type="entry name" value="CBS_dom_sf"/>
</dbReference>
<dbReference type="Proteomes" id="UP000247792">
    <property type="component" value="Unassembled WGS sequence"/>
</dbReference>
<sequence length="405" mass="44192">MNKKWSALENLLAWFKTFAPAQIGTDNRERLRACAGMLAGLFLTGLATRAMLGSYAAIPMLLAPIGASAVLLFGVPASPLAQPWSIVGGNMLSALVGVLCVHMLGASMASAAVATALAVAAMFFLRCLHPPGGAVALTAVLGGPVILGLGYKFVLIPVGINSVLLALFALAYNNATGRRYPHAAQPDHTGKHGTSDARPIDRLGFQSRDLDEVLQKYNQVLDVSRDDLESLFMQTEMHAYRRRFGEITCADIMSKDLVTTEYGASLEEAWTLLRQHRIKALPVIDKARRVVGIVTLVDFMKNANLDVYDSFEEKLRQLLRRTRLMHSSKPEVVGQIMSHPVRTARHDMHIVELVPLLSDQGLHHIPIVNEERRLIGMVTQSDLVAALYRGRLVDTGAEKISQASV</sequence>